<sequence length="271" mass="30333">MSRPFSRLNRAWRRAMTGFCFALFGVGGLLLSVVWFNLLLLVVWDKGRRRRIARRTIAASFRFFLSVAKGVGVLDYRMRGIEHLRQDRGCLVVANHPTLIDYVLLASVMPETDCLVKGALLKNPFVSGVIRAADYLINSQADALLPACRQRLAQGDTILIFPEGTRTRPGEPMTLQRGAANIAVRCGSDLRVVLIHCSEHLLDKHSRWYDVPPAKPMFSVEVRERIAIDQFYDADLQEPALAARQLNRHLLLQLQPGCSPFSGINDASALP</sequence>
<keyword evidence="3 6" id="KW-0012">Acyltransferase</keyword>
<comment type="pathway">
    <text evidence="1">Lipid metabolism.</text>
</comment>
<reference evidence="6 7" key="1">
    <citation type="submission" date="2018-05" db="EMBL/GenBank/DDBJ databases">
        <title>Genomic Encyclopedia of Type Strains, Phase IV (KMG-V): Genome sequencing to study the core and pangenomes of soil and plant-associated prokaryotes.</title>
        <authorList>
            <person name="Whitman W."/>
        </authorList>
    </citation>
    <scope>NUCLEOTIDE SEQUENCE [LARGE SCALE GENOMIC DNA]</scope>
    <source>
        <strain evidence="6 7">PNA 200-10</strain>
    </source>
</reference>
<evidence type="ECO:0000256" key="1">
    <source>
        <dbReference type="ARBA" id="ARBA00005189"/>
    </source>
</evidence>
<evidence type="ECO:0000256" key="3">
    <source>
        <dbReference type="ARBA" id="ARBA00023315"/>
    </source>
</evidence>
<dbReference type="GO" id="GO:0003841">
    <property type="term" value="F:1-acylglycerol-3-phosphate O-acyltransferase activity"/>
    <property type="evidence" value="ECO:0007669"/>
    <property type="project" value="TreeGrafter"/>
</dbReference>
<evidence type="ECO:0000256" key="2">
    <source>
        <dbReference type="ARBA" id="ARBA00022679"/>
    </source>
</evidence>
<dbReference type="EMBL" id="QGHF01000002">
    <property type="protein sequence ID" value="PWK99381.1"/>
    <property type="molecule type" value="Genomic_DNA"/>
</dbReference>
<feature type="domain" description="Phospholipid/glycerol acyltransferase" evidence="5">
    <location>
        <begin position="90"/>
        <end position="200"/>
    </location>
</feature>
<feature type="transmembrane region" description="Helical" evidence="4">
    <location>
        <begin position="21"/>
        <end position="44"/>
    </location>
</feature>
<keyword evidence="4" id="KW-1133">Transmembrane helix</keyword>
<dbReference type="PANTHER" id="PTHR10434">
    <property type="entry name" value="1-ACYL-SN-GLYCEROL-3-PHOSPHATE ACYLTRANSFERASE"/>
    <property type="match status" value="1"/>
</dbReference>
<evidence type="ECO:0000259" key="5">
    <source>
        <dbReference type="SMART" id="SM00563"/>
    </source>
</evidence>
<protein>
    <submittedName>
        <fullName evidence="6">1-acyl-sn-glycerol-3-phosphate acyltransferase</fullName>
    </submittedName>
</protein>
<gene>
    <name evidence="6" type="ORF">C7431_102182</name>
</gene>
<dbReference type="Pfam" id="PF01553">
    <property type="entry name" value="Acyltransferase"/>
    <property type="match status" value="1"/>
</dbReference>
<accession>A0A2V2BJV9</accession>
<dbReference type="CDD" id="cd07989">
    <property type="entry name" value="LPLAT_AGPAT-like"/>
    <property type="match status" value="1"/>
</dbReference>
<evidence type="ECO:0000313" key="6">
    <source>
        <dbReference type="EMBL" id="PWK99381.1"/>
    </source>
</evidence>
<dbReference type="GO" id="GO:0006654">
    <property type="term" value="P:phosphatidic acid biosynthetic process"/>
    <property type="evidence" value="ECO:0007669"/>
    <property type="project" value="TreeGrafter"/>
</dbReference>
<name>A0A2V2BJV9_9GAMM</name>
<dbReference type="InterPro" id="IPR002123">
    <property type="entry name" value="Plipid/glycerol_acylTrfase"/>
</dbReference>
<dbReference type="AlphaFoldDB" id="A0A2V2BJV9"/>
<organism evidence="6 7">
    <name type="scientific">Pantoea allii</name>
    <dbReference type="NCBI Taxonomy" id="574096"/>
    <lineage>
        <taxon>Bacteria</taxon>
        <taxon>Pseudomonadati</taxon>
        <taxon>Pseudomonadota</taxon>
        <taxon>Gammaproteobacteria</taxon>
        <taxon>Enterobacterales</taxon>
        <taxon>Erwiniaceae</taxon>
        <taxon>Pantoea</taxon>
    </lineage>
</organism>
<dbReference type="Proteomes" id="UP000245981">
    <property type="component" value="Unassembled WGS sequence"/>
</dbReference>
<dbReference type="SMART" id="SM00563">
    <property type="entry name" value="PlsC"/>
    <property type="match status" value="1"/>
</dbReference>
<dbReference type="RefSeq" id="WP_420884236.1">
    <property type="nucleotide sequence ID" value="NZ_JAKZMU010000002.1"/>
</dbReference>
<keyword evidence="4" id="KW-0812">Transmembrane</keyword>
<evidence type="ECO:0000313" key="7">
    <source>
        <dbReference type="Proteomes" id="UP000245981"/>
    </source>
</evidence>
<dbReference type="SUPFAM" id="SSF69593">
    <property type="entry name" value="Glycerol-3-phosphate (1)-acyltransferase"/>
    <property type="match status" value="1"/>
</dbReference>
<dbReference type="PANTHER" id="PTHR10434:SF66">
    <property type="entry name" value="PHOSPHOLIPID_GLYCEROL ACYLTRANSFERASE DOMAIN-CONTAINING PROTEIN"/>
    <property type="match status" value="1"/>
</dbReference>
<comment type="caution">
    <text evidence="6">The sequence shown here is derived from an EMBL/GenBank/DDBJ whole genome shotgun (WGS) entry which is preliminary data.</text>
</comment>
<keyword evidence="2 6" id="KW-0808">Transferase</keyword>
<keyword evidence="4" id="KW-0472">Membrane</keyword>
<proteinExistence type="predicted"/>
<evidence type="ECO:0000256" key="4">
    <source>
        <dbReference type="SAM" id="Phobius"/>
    </source>
</evidence>